<keyword evidence="4" id="KW-0472">Membrane</keyword>
<evidence type="ECO:0000313" key="5">
    <source>
        <dbReference type="EMBL" id="KAK4499633.1"/>
    </source>
</evidence>
<evidence type="ECO:0008006" key="7">
    <source>
        <dbReference type="Google" id="ProtNLM"/>
    </source>
</evidence>
<evidence type="ECO:0000313" key="6">
    <source>
        <dbReference type="Proteomes" id="UP001305779"/>
    </source>
</evidence>
<keyword evidence="4" id="KW-1133">Transmembrane helix</keyword>
<organism evidence="5 6">
    <name type="scientific">Zasmidium cellare</name>
    <name type="common">Wine cellar mold</name>
    <name type="synonym">Racodium cellare</name>
    <dbReference type="NCBI Taxonomy" id="395010"/>
    <lineage>
        <taxon>Eukaryota</taxon>
        <taxon>Fungi</taxon>
        <taxon>Dikarya</taxon>
        <taxon>Ascomycota</taxon>
        <taxon>Pezizomycotina</taxon>
        <taxon>Dothideomycetes</taxon>
        <taxon>Dothideomycetidae</taxon>
        <taxon>Mycosphaerellales</taxon>
        <taxon>Mycosphaerellaceae</taxon>
        <taxon>Zasmidium</taxon>
    </lineage>
</organism>
<comment type="pathway">
    <text evidence="1">Mycotoxin biosynthesis.</text>
</comment>
<sequence>MEATKYEQISDTEESVDVVGRRESRQRRYHNALLFAGTVLLALNAMFLAWNIFKPARSKDRTALWDPNDQPPQNAIPDFPREVKFFDHVSEYTDISEDSNVLWENILPIGVGYFTVEDPRSQNMPESRPAPNSTVGEKEEYLVTFAHQLHCLAVVREMLLAHENGVTSMFEGGHHQFHCLDKLRQAIMCHADTALEVGHPRKDDDGNVVSWYYTDWQQPHQCKNWEAVKDWFYKHRANDKQGLLVI</sequence>
<protein>
    <recommendedName>
        <fullName evidence="7">Oxidase ustYa</fullName>
    </recommendedName>
</protein>
<keyword evidence="2" id="KW-0560">Oxidoreductase</keyword>
<comment type="caution">
    <text evidence="5">The sequence shown here is derived from an EMBL/GenBank/DDBJ whole genome shotgun (WGS) entry which is preliminary data.</text>
</comment>
<reference evidence="5 6" key="1">
    <citation type="journal article" date="2023" name="G3 (Bethesda)">
        <title>A chromosome-level genome assembly of Zasmidium syzygii isolated from banana leaves.</title>
        <authorList>
            <person name="van Westerhoven A.C."/>
            <person name="Mehrabi R."/>
            <person name="Talebi R."/>
            <person name="Steentjes M.B.F."/>
            <person name="Corcolon B."/>
            <person name="Chong P.A."/>
            <person name="Kema G.H.J."/>
            <person name="Seidl M.F."/>
        </authorList>
    </citation>
    <scope>NUCLEOTIDE SEQUENCE [LARGE SCALE GENOMIC DNA]</scope>
    <source>
        <strain evidence="5 6">P124</strain>
    </source>
</reference>
<name>A0ABR0EET1_ZASCE</name>
<dbReference type="Proteomes" id="UP001305779">
    <property type="component" value="Unassembled WGS sequence"/>
</dbReference>
<dbReference type="InterPro" id="IPR021765">
    <property type="entry name" value="UstYa-like"/>
</dbReference>
<evidence type="ECO:0000256" key="2">
    <source>
        <dbReference type="ARBA" id="ARBA00023002"/>
    </source>
</evidence>
<gene>
    <name evidence="5" type="ORF">PRZ48_010151</name>
</gene>
<feature type="transmembrane region" description="Helical" evidence="4">
    <location>
        <begin position="32"/>
        <end position="53"/>
    </location>
</feature>
<evidence type="ECO:0000256" key="3">
    <source>
        <dbReference type="ARBA" id="ARBA00035112"/>
    </source>
</evidence>
<dbReference type="Pfam" id="PF11807">
    <property type="entry name" value="UstYa"/>
    <property type="match status" value="1"/>
</dbReference>
<evidence type="ECO:0000256" key="1">
    <source>
        <dbReference type="ARBA" id="ARBA00004685"/>
    </source>
</evidence>
<accession>A0ABR0EET1</accession>
<keyword evidence="6" id="KW-1185">Reference proteome</keyword>
<evidence type="ECO:0000256" key="4">
    <source>
        <dbReference type="SAM" id="Phobius"/>
    </source>
</evidence>
<keyword evidence="4" id="KW-0812">Transmembrane</keyword>
<proteinExistence type="inferred from homology"/>
<comment type="similarity">
    <text evidence="3">Belongs to the ustYa family.</text>
</comment>
<dbReference type="PANTHER" id="PTHR33365:SF11">
    <property type="entry name" value="TAT PATHWAY SIGNAL SEQUENCE"/>
    <property type="match status" value="1"/>
</dbReference>
<dbReference type="PANTHER" id="PTHR33365">
    <property type="entry name" value="YALI0B05434P"/>
    <property type="match status" value="1"/>
</dbReference>
<dbReference type="EMBL" id="JAXOVC010000007">
    <property type="protein sequence ID" value="KAK4499633.1"/>
    <property type="molecule type" value="Genomic_DNA"/>
</dbReference>